<reference evidence="2 3" key="1">
    <citation type="journal article" date="2020" name="bioRxiv">
        <title>Dynamics of infection in a novel group of promiscuous phages and hosts of multiple bacterial genera retrieved from river communities.</title>
        <authorList>
            <person name="Cazares D."/>
            <person name="Cazares A."/>
            <person name="Figueroa W."/>
            <person name="Guarneros G."/>
            <person name="Edwards R.A."/>
            <person name="Vinuesa P."/>
        </authorList>
    </citation>
    <scope>NUCLEOTIDE SEQUENCE [LARGE SCALE GENOMIC DNA]</scope>
</reference>
<evidence type="ECO:0000313" key="2">
    <source>
        <dbReference type="EMBL" id="QOC54197.1"/>
    </source>
</evidence>
<protein>
    <submittedName>
        <fullName evidence="2">Uncharacterized protein</fullName>
    </submittedName>
</protein>
<dbReference type="Proteomes" id="UP000662993">
    <property type="component" value="Segment"/>
</dbReference>
<sequence>MQDLMNPLAQWLEPLAAFLWPSVLALQIVAYGGLTIVATVALVGGWIEDRARGP</sequence>
<gene>
    <name evidence="2" type="ORF">Atoyac1_17</name>
</gene>
<keyword evidence="1" id="KW-0472">Membrane</keyword>
<dbReference type="EMBL" id="MT682386">
    <property type="protein sequence ID" value="QOC54197.1"/>
    <property type="molecule type" value="Genomic_DNA"/>
</dbReference>
<keyword evidence="1" id="KW-0812">Transmembrane</keyword>
<proteinExistence type="predicted"/>
<name>A0A866D160_9CAUD</name>
<keyword evidence="3" id="KW-1185">Reference proteome</keyword>
<keyword evidence="1" id="KW-1133">Transmembrane helix</keyword>
<organism evidence="2 3">
    <name type="scientific">Aeromonas phage Atoyac1</name>
    <dbReference type="NCBI Taxonomy" id="2767547"/>
    <lineage>
        <taxon>Viruses</taxon>
        <taxon>Duplodnaviria</taxon>
        <taxon>Heunggongvirae</taxon>
        <taxon>Uroviricota</taxon>
        <taxon>Caudoviricetes</taxon>
        <taxon>Autographivirales</taxon>
        <taxon>Autonotataviridae</taxon>
        <taxon>Melnykvirinae</taxon>
        <taxon>Atoyacvirus</taxon>
        <taxon>Atoyacvirus atoyac1</taxon>
    </lineage>
</organism>
<evidence type="ECO:0000313" key="3">
    <source>
        <dbReference type="Proteomes" id="UP000662993"/>
    </source>
</evidence>
<evidence type="ECO:0000256" key="1">
    <source>
        <dbReference type="SAM" id="Phobius"/>
    </source>
</evidence>
<accession>A0A866D160</accession>
<feature type="transmembrane region" description="Helical" evidence="1">
    <location>
        <begin position="20"/>
        <end position="47"/>
    </location>
</feature>